<dbReference type="Gene3D" id="1.25.40.920">
    <property type="entry name" value="TRAP transporter T-component"/>
    <property type="match status" value="1"/>
</dbReference>
<feature type="chain" id="PRO_5032474693" evidence="1">
    <location>
        <begin position="25"/>
        <end position="299"/>
    </location>
</feature>
<proteinExistence type="predicted"/>
<evidence type="ECO:0000313" key="2">
    <source>
        <dbReference type="EMBL" id="NML27113.1"/>
    </source>
</evidence>
<keyword evidence="1" id="KW-0732">Signal</keyword>
<dbReference type="InterPro" id="IPR031823">
    <property type="entry name" value="TatT"/>
</dbReference>
<reference evidence="2 3" key="1">
    <citation type="submission" date="2020-04" db="EMBL/GenBank/DDBJ databases">
        <title>Zoogloea sp. G-4-1-14 isolated from soil.</title>
        <authorList>
            <person name="Dahal R.H."/>
        </authorList>
    </citation>
    <scope>NUCLEOTIDE SEQUENCE [LARGE SCALE GENOMIC DNA]</scope>
    <source>
        <strain evidence="2 3">G-4-1-14</strain>
    </source>
</reference>
<accession>A0A848G9Q1</accession>
<comment type="caution">
    <text evidence="2">The sequence shown here is derived from an EMBL/GenBank/DDBJ whole genome shotgun (WGS) entry which is preliminary data.</text>
</comment>
<organism evidence="2 3">
    <name type="scientific">Zoogloea dura</name>
    <dbReference type="NCBI Taxonomy" id="2728840"/>
    <lineage>
        <taxon>Bacteria</taxon>
        <taxon>Pseudomonadati</taxon>
        <taxon>Pseudomonadota</taxon>
        <taxon>Betaproteobacteria</taxon>
        <taxon>Rhodocyclales</taxon>
        <taxon>Zoogloeaceae</taxon>
        <taxon>Zoogloea</taxon>
    </lineage>
</organism>
<protein>
    <submittedName>
        <fullName evidence="2">Uncharacterized protein</fullName>
    </submittedName>
</protein>
<dbReference type="InterPro" id="IPR038537">
    <property type="entry name" value="TatT_sf"/>
</dbReference>
<dbReference type="Proteomes" id="UP000580043">
    <property type="component" value="Unassembled WGS sequence"/>
</dbReference>
<evidence type="ECO:0000256" key="1">
    <source>
        <dbReference type="SAM" id="SignalP"/>
    </source>
</evidence>
<keyword evidence="3" id="KW-1185">Reference proteome</keyword>
<dbReference type="AlphaFoldDB" id="A0A848G9Q1"/>
<name>A0A848G9Q1_9RHOO</name>
<dbReference type="RefSeq" id="WP_169146648.1">
    <property type="nucleotide sequence ID" value="NZ_JABBGA010000012.1"/>
</dbReference>
<feature type="signal peptide" evidence="1">
    <location>
        <begin position="1"/>
        <end position="24"/>
    </location>
</feature>
<sequence length="299" mass="31759">MALRSATSPLRPLLLAPLLALCLAACSPQQLVLRNLADQLATQGGASEDDPELARDAAAFYLKLSEAVLRDLPDHAGLAAATAGGFTQYAYAFVAFEADRLDSRDARAAQRLRERAARLYRRGRDHALAALDARHPGFARALRQGPQPRLAADELPLAYWGAAAWGAAISLSKDDPDAVADLPLARRLAELAWQTDPAFGGGDLAGLMGSFEAARPGGSPTRALAYFDEAIRLSGGRSAGALVAKAEGIAQPAGDKEAFLALLRQAESIKDAPGSPRALANEVMRRRARWLIDNADDLF</sequence>
<evidence type="ECO:0000313" key="3">
    <source>
        <dbReference type="Proteomes" id="UP000580043"/>
    </source>
</evidence>
<dbReference type="Pfam" id="PF16811">
    <property type="entry name" value="TAtT"/>
    <property type="match status" value="1"/>
</dbReference>
<dbReference type="EMBL" id="JABBGA010000012">
    <property type="protein sequence ID" value="NML27113.1"/>
    <property type="molecule type" value="Genomic_DNA"/>
</dbReference>
<gene>
    <name evidence="2" type="ORF">HHL15_15270</name>
</gene>